<gene>
    <name evidence="1" type="ORF">MLD38_005254</name>
</gene>
<dbReference type="Proteomes" id="UP001057402">
    <property type="component" value="Chromosome 2"/>
</dbReference>
<proteinExistence type="predicted"/>
<keyword evidence="2" id="KW-1185">Reference proteome</keyword>
<organism evidence="1 2">
    <name type="scientific">Melastoma candidum</name>
    <dbReference type="NCBI Taxonomy" id="119954"/>
    <lineage>
        <taxon>Eukaryota</taxon>
        <taxon>Viridiplantae</taxon>
        <taxon>Streptophyta</taxon>
        <taxon>Embryophyta</taxon>
        <taxon>Tracheophyta</taxon>
        <taxon>Spermatophyta</taxon>
        <taxon>Magnoliopsida</taxon>
        <taxon>eudicotyledons</taxon>
        <taxon>Gunneridae</taxon>
        <taxon>Pentapetalae</taxon>
        <taxon>rosids</taxon>
        <taxon>malvids</taxon>
        <taxon>Myrtales</taxon>
        <taxon>Melastomataceae</taxon>
        <taxon>Melastomatoideae</taxon>
        <taxon>Melastomateae</taxon>
        <taxon>Melastoma</taxon>
    </lineage>
</organism>
<reference evidence="2" key="1">
    <citation type="journal article" date="2023" name="Front. Plant Sci.">
        <title>Chromosomal-level genome assembly of Melastoma candidum provides insights into trichome evolution.</title>
        <authorList>
            <person name="Zhong Y."/>
            <person name="Wu W."/>
            <person name="Sun C."/>
            <person name="Zou P."/>
            <person name="Liu Y."/>
            <person name="Dai S."/>
            <person name="Zhou R."/>
        </authorList>
    </citation>
    <scope>NUCLEOTIDE SEQUENCE [LARGE SCALE GENOMIC DNA]</scope>
</reference>
<accession>A0ACB9S862</accession>
<dbReference type="EMBL" id="CM042881">
    <property type="protein sequence ID" value="KAI4387417.1"/>
    <property type="molecule type" value="Genomic_DNA"/>
</dbReference>
<sequence length="130" mass="14476">MLSLKYVCLTLLGDTITIAFNVKISCYFKVYTFNDPSSLPATSDHSTAPIVLGQPALYSDWWNLHRNDPRWSVEEHKHHLSAPLPRRSSLVVVPLASLARARPPLLEGPLGMSRVENPGRHMGGFCVILL</sequence>
<evidence type="ECO:0000313" key="2">
    <source>
        <dbReference type="Proteomes" id="UP001057402"/>
    </source>
</evidence>
<protein>
    <submittedName>
        <fullName evidence="1">Uncharacterized protein</fullName>
    </submittedName>
</protein>
<comment type="caution">
    <text evidence="1">The sequence shown here is derived from an EMBL/GenBank/DDBJ whole genome shotgun (WGS) entry which is preliminary data.</text>
</comment>
<name>A0ACB9S862_9MYRT</name>
<evidence type="ECO:0000313" key="1">
    <source>
        <dbReference type="EMBL" id="KAI4387417.1"/>
    </source>
</evidence>